<proteinExistence type="predicted"/>
<feature type="region of interest" description="Disordered" evidence="1">
    <location>
        <begin position="97"/>
        <end position="122"/>
    </location>
</feature>
<name>A0AAD4MHA2_9BILA</name>
<dbReference type="AlphaFoldDB" id="A0AAD4MHA2"/>
<evidence type="ECO:0000256" key="1">
    <source>
        <dbReference type="SAM" id="MobiDB-lite"/>
    </source>
</evidence>
<protein>
    <submittedName>
        <fullName evidence="2">Uncharacterized protein</fullName>
    </submittedName>
</protein>
<accession>A0AAD4MHA2</accession>
<reference evidence="2" key="1">
    <citation type="submission" date="2022-01" db="EMBL/GenBank/DDBJ databases">
        <title>Genome Sequence Resource for Two Populations of Ditylenchus destructor, the Migratory Endoparasitic Phytonematode.</title>
        <authorList>
            <person name="Zhang H."/>
            <person name="Lin R."/>
            <person name="Xie B."/>
        </authorList>
    </citation>
    <scope>NUCLEOTIDE SEQUENCE</scope>
    <source>
        <strain evidence="2">BazhouSP</strain>
    </source>
</reference>
<keyword evidence="3" id="KW-1185">Reference proteome</keyword>
<comment type="caution">
    <text evidence="2">The sequence shown here is derived from an EMBL/GenBank/DDBJ whole genome shotgun (WGS) entry which is preliminary data.</text>
</comment>
<feature type="compositionally biased region" description="Polar residues" evidence="1">
    <location>
        <begin position="97"/>
        <end position="108"/>
    </location>
</feature>
<evidence type="ECO:0000313" key="3">
    <source>
        <dbReference type="Proteomes" id="UP001201812"/>
    </source>
</evidence>
<sequence length="122" mass="14146">MVKNFWDIETLGIRDSTTTTVAEQVHEQFLETIEFKDNRNHVANGKQSQLPSNIGIAFYRLKGMVQRLQKDSKLIHMYKTNFDEQLEQGIIKPVTTQAQSQIDSTNTRRWPISPGDTDHHVY</sequence>
<organism evidence="2 3">
    <name type="scientific">Ditylenchus destructor</name>
    <dbReference type="NCBI Taxonomy" id="166010"/>
    <lineage>
        <taxon>Eukaryota</taxon>
        <taxon>Metazoa</taxon>
        <taxon>Ecdysozoa</taxon>
        <taxon>Nematoda</taxon>
        <taxon>Chromadorea</taxon>
        <taxon>Rhabditida</taxon>
        <taxon>Tylenchina</taxon>
        <taxon>Tylenchomorpha</taxon>
        <taxon>Sphaerularioidea</taxon>
        <taxon>Anguinidae</taxon>
        <taxon>Anguininae</taxon>
        <taxon>Ditylenchus</taxon>
    </lineage>
</organism>
<gene>
    <name evidence="2" type="ORF">DdX_19843</name>
</gene>
<dbReference type="EMBL" id="JAKKPZ010000456">
    <property type="protein sequence ID" value="KAI1694951.1"/>
    <property type="molecule type" value="Genomic_DNA"/>
</dbReference>
<dbReference type="Proteomes" id="UP001201812">
    <property type="component" value="Unassembled WGS sequence"/>
</dbReference>
<evidence type="ECO:0000313" key="2">
    <source>
        <dbReference type="EMBL" id="KAI1694951.1"/>
    </source>
</evidence>